<keyword evidence="6" id="KW-1185">Reference proteome</keyword>
<dbReference type="GO" id="GO:0003700">
    <property type="term" value="F:DNA-binding transcription factor activity"/>
    <property type="evidence" value="ECO:0007669"/>
    <property type="project" value="TreeGrafter"/>
</dbReference>
<dbReference type="AlphaFoldDB" id="A0A841GMI2"/>
<proteinExistence type="predicted"/>
<keyword evidence="2 5" id="KW-0238">DNA-binding</keyword>
<organism evidence="5 6">
    <name type="scientific">Tolumonas osonensis</name>
    <dbReference type="NCBI Taxonomy" id="675874"/>
    <lineage>
        <taxon>Bacteria</taxon>
        <taxon>Pseudomonadati</taxon>
        <taxon>Pseudomonadota</taxon>
        <taxon>Gammaproteobacteria</taxon>
        <taxon>Aeromonadales</taxon>
        <taxon>Aeromonadaceae</taxon>
        <taxon>Tolumonas</taxon>
    </lineage>
</organism>
<dbReference type="GO" id="GO:0003677">
    <property type="term" value="F:DNA binding"/>
    <property type="evidence" value="ECO:0007669"/>
    <property type="project" value="UniProtKB-KW"/>
</dbReference>
<dbReference type="InterPro" id="IPR036388">
    <property type="entry name" value="WH-like_DNA-bd_sf"/>
</dbReference>
<dbReference type="InterPro" id="IPR029016">
    <property type="entry name" value="GAF-like_dom_sf"/>
</dbReference>
<reference evidence="5 6" key="1">
    <citation type="submission" date="2020-08" db="EMBL/GenBank/DDBJ databases">
        <title>Genomic Encyclopedia of Type Strains, Phase IV (KMG-IV): sequencing the most valuable type-strain genomes for metagenomic binning, comparative biology and taxonomic classification.</title>
        <authorList>
            <person name="Goeker M."/>
        </authorList>
    </citation>
    <scope>NUCLEOTIDE SEQUENCE [LARGE SCALE GENOMIC DNA]</scope>
    <source>
        <strain evidence="5 6">DSM 22975</strain>
    </source>
</reference>
<evidence type="ECO:0000259" key="4">
    <source>
        <dbReference type="PROSITE" id="PS51078"/>
    </source>
</evidence>
<evidence type="ECO:0000256" key="1">
    <source>
        <dbReference type="ARBA" id="ARBA00023015"/>
    </source>
</evidence>
<dbReference type="Gene3D" id="3.30.450.40">
    <property type="match status" value="1"/>
</dbReference>
<evidence type="ECO:0000313" key="5">
    <source>
        <dbReference type="EMBL" id="MBB6056515.1"/>
    </source>
</evidence>
<name>A0A841GMI2_9GAMM</name>
<accession>A0A841GMI2</accession>
<evidence type="ECO:0000256" key="3">
    <source>
        <dbReference type="ARBA" id="ARBA00023163"/>
    </source>
</evidence>
<dbReference type="InterPro" id="IPR014757">
    <property type="entry name" value="Tscrpt_reg_IclR_C"/>
</dbReference>
<keyword evidence="3" id="KW-0804">Transcription</keyword>
<dbReference type="EMBL" id="JACHGR010000008">
    <property type="protein sequence ID" value="MBB6056515.1"/>
    <property type="molecule type" value="Genomic_DNA"/>
</dbReference>
<protein>
    <submittedName>
        <fullName evidence="5">DNA-binding IclR family transcriptional regulator</fullName>
    </submittedName>
</protein>
<dbReference type="InterPro" id="IPR050707">
    <property type="entry name" value="HTH_MetabolicPath_Reg"/>
</dbReference>
<dbReference type="Proteomes" id="UP000585721">
    <property type="component" value="Unassembled WGS sequence"/>
</dbReference>
<dbReference type="Pfam" id="PF09339">
    <property type="entry name" value="HTH_IclR"/>
    <property type="match status" value="1"/>
</dbReference>
<dbReference type="Pfam" id="PF01614">
    <property type="entry name" value="IclR_C"/>
    <property type="match status" value="1"/>
</dbReference>
<sequence>MGTKGGTSLIRADKILTYIGRVGSATFSEIVAKIELPKSSALVLLEIMIDCGLLVKNDRNKYVLGLKIYELGCQSFHKKNLFEITRRPMQELSIQAGLICHLGVIENHHAIYLDKIECPSSVPTQESWIGKKLTLHATALGKALLAWMRDDEIDHYVNNIYMNRYTDKTITDIPTFKSELLKTKMQGWAIDNEESKDGVICLGAPVFDIYGRVSYAISISGTTETFSVKHRAKYLDCLLNSAKTISYGLGYRKPFI</sequence>
<dbReference type="RefSeq" id="WP_188027242.1">
    <property type="nucleotide sequence ID" value="NZ_JACHGR010000008.1"/>
</dbReference>
<dbReference type="PANTHER" id="PTHR30136">
    <property type="entry name" value="HELIX-TURN-HELIX TRANSCRIPTIONAL REGULATOR, ICLR FAMILY"/>
    <property type="match status" value="1"/>
</dbReference>
<dbReference type="SUPFAM" id="SSF55781">
    <property type="entry name" value="GAF domain-like"/>
    <property type="match status" value="1"/>
</dbReference>
<dbReference type="InterPro" id="IPR005471">
    <property type="entry name" value="Tscrpt_reg_IclR_N"/>
</dbReference>
<dbReference type="PANTHER" id="PTHR30136:SF7">
    <property type="entry name" value="HTH-TYPE TRANSCRIPTIONAL REGULATOR KDGR-RELATED"/>
    <property type="match status" value="1"/>
</dbReference>
<keyword evidence="1" id="KW-0805">Transcription regulation</keyword>
<dbReference type="InterPro" id="IPR036390">
    <property type="entry name" value="WH_DNA-bd_sf"/>
</dbReference>
<comment type="caution">
    <text evidence="5">The sequence shown here is derived from an EMBL/GenBank/DDBJ whole genome shotgun (WGS) entry which is preliminary data.</text>
</comment>
<evidence type="ECO:0000256" key="2">
    <source>
        <dbReference type="ARBA" id="ARBA00023125"/>
    </source>
</evidence>
<dbReference type="GO" id="GO:0045892">
    <property type="term" value="P:negative regulation of DNA-templated transcription"/>
    <property type="evidence" value="ECO:0007669"/>
    <property type="project" value="TreeGrafter"/>
</dbReference>
<gene>
    <name evidence="5" type="ORF">HNR75_002453</name>
</gene>
<dbReference type="SMART" id="SM00346">
    <property type="entry name" value="HTH_ICLR"/>
    <property type="match status" value="1"/>
</dbReference>
<evidence type="ECO:0000313" key="6">
    <source>
        <dbReference type="Proteomes" id="UP000585721"/>
    </source>
</evidence>
<feature type="domain" description="IclR-ED" evidence="4">
    <location>
        <begin position="67"/>
        <end position="251"/>
    </location>
</feature>
<dbReference type="SUPFAM" id="SSF46785">
    <property type="entry name" value="Winged helix' DNA-binding domain"/>
    <property type="match status" value="1"/>
</dbReference>
<dbReference type="PROSITE" id="PS51078">
    <property type="entry name" value="ICLR_ED"/>
    <property type="match status" value="1"/>
</dbReference>
<dbReference type="Gene3D" id="1.10.10.10">
    <property type="entry name" value="Winged helix-like DNA-binding domain superfamily/Winged helix DNA-binding domain"/>
    <property type="match status" value="1"/>
</dbReference>